<evidence type="ECO:0000313" key="1">
    <source>
        <dbReference type="EMBL" id="GBP64035.1"/>
    </source>
</evidence>
<name>A0A4C1XPA2_EUMVA</name>
<reference evidence="1 2" key="1">
    <citation type="journal article" date="2019" name="Commun. Biol.">
        <title>The bagworm genome reveals a unique fibroin gene that provides high tensile strength.</title>
        <authorList>
            <person name="Kono N."/>
            <person name="Nakamura H."/>
            <person name="Ohtoshi R."/>
            <person name="Tomita M."/>
            <person name="Numata K."/>
            <person name="Arakawa K."/>
        </authorList>
    </citation>
    <scope>NUCLEOTIDE SEQUENCE [LARGE SCALE GENOMIC DNA]</scope>
</reference>
<keyword evidence="2" id="KW-1185">Reference proteome</keyword>
<protein>
    <submittedName>
        <fullName evidence="1">Uncharacterized protein</fullName>
    </submittedName>
</protein>
<organism evidence="1 2">
    <name type="scientific">Eumeta variegata</name>
    <name type="common">Bagworm moth</name>
    <name type="synonym">Eumeta japonica</name>
    <dbReference type="NCBI Taxonomy" id="151549"/>
    <lineage>
        <taxon>Eukaryota</taxon>
        <taxon>Metazoa</taxon>
        <taxon>Ecdysozoa</taxon>
        <taxon>Arthropoda</taxon>
        <taxon>Hexapoda</taxon>
        <taxon>Insecta</taxon>
        <taxon>Pterygota</taxon>
        <taxon>Neoptera</taxon>
        <taxon>Endopterygota</taxon>
        <taxon>Lepidoptera</taxon>
        <taxon>Glossata</taxon>
        <taxon>Ditrysia</taxon>
        <taxon>Tineoidea</taxon>
        <taxon>Psychidae</taxon>
        <taxon>Oiketicinae</taxon>
        <taxon>Eumeta</taxon>
    </lineage>
</organism>
<sequence>MDHSAGHDVTAQRASGARSHRCVVVYMHTSVLGTFKIGYECYSGKSPKVGFLARRPNYSTEKVARMFSAPHPLYGLREIVAVHERLGDDYRFTR</sequence>
<comment type="caution">
    <text evidence="1">The sequence shown here is derived from an EMBL/GenBank/DDBJ whole genome shotgun (WGS) entry which is preliminary data.</text>
</comment>
<dbReference type="EMBL" id="BGZK01000885">
    <property type="protein sequence ID" value="GBP64035.1"/>
    <property type="molecule type" value="Genomic_DNA"/>
</dbReference>
<dbReference type="AlphaFoldDB" id="A0A4C1XPA2"/>
<proteinExistence type="predicted"/>
<dbReference type="Proteomes" id="UP000299102">
    <property type="component" value="Unassembled WGS sequence"/>
</dbReference>
<gene>
    <name evidence="1" type="ORF">EVAR_43051_1</name>
</gene>
<evidence type="ECO:0000313" key="2">
    <source>
        <dbReference type="Proteomes" id="UP000299102"/>
    </source>
</evidence>
<accession>A0A4C1XPA2</accession>